<dbReference type="CDD" id="cd00200">
    <property type="entry name" value="WD40"/>
    <property type="match status" value="2"/>
</dbReference>
<dbReference type="Pfam" id="PF25469">
    <property type="entry name" value="WHD_NWD1"/>
    <property type="match status" value="1"/>
</dbReference>
<feature type="compositionally biased region" description="Basic and acidic residues" evidence="4">
    <location>
        <begin position="1831"/>
        <end position="1851"/>
    </location>
</feature>
<dbReference type="PROSITE" id="PS50294">
    <property type="entry name" value="WD_REPEATS_REGION"/>
    <property type="match status" value="6"/>
</dbReference>
<proteinExistence type="predicted"/>
<dbReference type="SMART" id="SM00320">
    <property type="entry name" value="WD40"/>
    <property type="match status" value="12"/>
</dbReference>
<dbReference type="InterPro" id="IPR019775">
    <property type="entry name" value="WD40_repeat_CS"/>
</dbReference>
<dbReference type="PANTHER" id="PTHR19871:SF28">
    <property type="entry name" value="AAA+ ATPASE DOMAIN-CONTAINING PROTEIN"/>
    <property type="match status" value="1"/>
</dbReference>
<dbReference type="EMBL" id="JARGEI010000004">
    <property type="protein sequence ID" value="KAJ8732933.1"/>
    <property type="molecule type" value="Genomic_DNA"/>
</dbReference>
<keyword evidence="7" id="KW-1185">Reference proteome</keyword>
<evidence type="ECO:0000259" key="5">
    <source>
        <dbReference type="Pfam" id="PF25469"/>
    </source>
</evidence>
<feature type="repeat" description="WD" evidence="3">
    <location>
        <begin position="1092"/>
        <end position="1127"/>
    </location>
</feature>
<gene>
    <name evidence="6" type="ORF">PYW07_015532</name>
</gene>
<dbReference type="PROSITE" id="PS00678">
    <property type="entry name" value="WD_REPEATS_1"/>
    <property type="match status" value="3"/>
</dbReference>
<dbReference type="Proteomes" id="UP001231518">
    <property type="component" value="Chromosome 6"/>
</dbReference>
<dbReference type="PROSITE" id="PS50082">
    <property type="entry name" value="WD_REPEATS_2"/>
    <property type="match status" value="7"/>
</dbReference>
<evidence type="ECO:0000256" key="3">
    <source>
        <dbReference type="PROSITE-ProRule" id="PRU00221"/>
    </source>
</evidence>
<dbReference type="PANTHER" id="PTHR19871">
    <property type="entry name" value="BETA TRANSDUCIN-RELATED PROTEIN"/>
    <property type="match status" value="1"/>
</dbReference>
<protein>
    <recommendedName>
        <fullName evidence="5">NWD1/2-like winged helix-turn-helix domain-containing protein</fullName>
    </recommendedName>
</protein>
<feature type="repeat" description="WD" evidence="3">
    <location>
        <begin position="1448"/>
        <end position="1489"/>
    </location>
</feature>
<feature type="repeat" description="WD" evidence="3">
    <location>
        <begin position="1573"/>
        <end position="1615"/>
    </location>
</feature>
<name>A0AAD8DYN9_MYTSE</name>
<sequence>MSAPEPAVLNALKGFTESSDKWPGPRAVKIFVASVFNEFREERRQILEMVGPELQSTYDDRYIEIEFVDMHYGTDGGDEANPALLHHYLEEIQCCNHTSKAGYFLCLIGGDASSYQPVLPFKIPEATFDELVKSDSAQSALVRACYRLNGDGSYHLEGEDKWFSDLMDREEQRSRLYEVQKAFNATALEALANGADVADLLRSSVELQCELALELLTTGNHPKGVVAVVRDVPDLEADDSKLTVLAHTRLKELRRKMEEALPETHIISLESLSADSSRTDGASDNEEKLAPFREKVQVVISSLVDESLSTEPDQGKGRKKTVQEVFLEHITHLRICIEHNRLYKVNVKQIEEAAKSILNNAKENYENRTRHPPALIYGPDASGKSTLLTHLYFKCEEIFPKPVLRIVRFSASTPRSAYNLELLRVMCQQISIILNIPEGYLPKDASFDPLYINNWFQSLLRKCEEMENEILLIFIDNVHRVNPLECDIVTGLSWLPMSLPRNVFLVCTSAVSLEQLQLTPAQKEKFKVQNCYYLLDAIEETPENNSYGDFIDGAFDNLEQVFGAKAFSKLASYITCSEFGLTELELLELLMPTSNSDAVITLKEANFNFSTICVAKCMMKNLISENVVSGRCTWRWRAAAASSRARRRYVRSQAALRDAHSDLAALHFANFLHEADDTDTSEAQEPGRSQAALRDAHSDLAALHFANFLHEADDTDTSEAQEPGKLRGSNNVRSQAALRDAHSDLAALHFANFLHEAEDTDSSEAQEPGKLRGSNNVRSQAALRDAHSDLAALHFANFLHEADDTDTSEAQEPDLAALHFANFLHEADDTDTSEAQEPGKCRSVLNNVRSQAALRDAHSDLVALHFANFLHEADDTDTAEAQEPGCVENDDDALLDSTPFHSASRTAAAFTQRHVEESWLHLLLAGDFSKLKDLTVCNFDFLLASVQTVTISYLRCILEHVRCYILDRDVELVYGAVRKSSDILTRDPMQLGAQIIAWLRPAVARRGVLATLVTAAMAWCDGYDKPILVPLNGWLQPPIASTVRVLSVGGSTPGAGARLLQLAPSGQHLVLAPSAGDPQLWHVMSNSRVHTFKGHSGRILCMCVTRESQYLLTGSEDTSVIVWDLHTLAVKTKILEHIAPVLCVAAIVNRSLVISGGEDSAVIVTSLVDGALVTKLDHHRGSVTAVKVIQDGEILVTCSQDGTVCTWNVDNFTLLSTVNAGVPINTMEVTDDNVFLVTLQGENELHVRTFITGTHLHVLKRHKAKVKCFCVAHDSSRAAVGCADQRIYLYSLHTATLLRTLAVAHDLAALAVADKDHFLLAAGGNRVTIYSFHTEDNLTNFRPTKQTKRRQTKSMTNVTMLQAEQSELIPISCLEISRDGQLAASGCARGLVRVWHLSTHRLQTTLNGHLGHVTCVTFSPNNLLVLSGSEDRTIVVWQLADNSPSLTYKGHSAALQTLLMMSDGRRAMSGDRARNVHVWLVDSGIVLHSTAAPTASLDVTLNMKFAVLSDGDNSVRIWTLAGGDSGEEKRNVSHAERITCFALTADSQHVVTGSMDMSLKVWKLDGGKLSQVLVGHSDIVTCVAVSITNKTQIVSGSWDCNLIVWDINTGSDLHLLSGHLGKVTCVKVTGDGTIGVSSAEDKTLIIWETKRGLALTSLALHVPLLGFQITSDCARIAIHLLDRGCLPMICLHNTPATYVKIPTYAAPTKDVDELRPLAPKRPMRRLLKKEVSLDTYTWQKKYGHLTSAAMMAQVDERLKRRFSVSASMEEISKIQEAKNKDLGSQVSLGPEEAAIAQSQHFDQLEALWNKISPPRRRSNKSLQKQSSLIESRFDSSDEEHTPVEEQEHMVE</sequence>
<dbReference type="InterPro" id="IPR057588">
    <property type="entry name" value="NWD1/2-like_WH"/>
</dbReference>
<organism evidence="6 7">
    <name type="scientific">Mythimna separata</name>
    <name type="common">Oriental armyworm</name>
    <name type="synonym">Pseudaletia separata</name>
    <dbReference type="NCBI Taxonomy" id="271217"/>
    <lineage>
        <taxon>Eukaryota</taxon>
        <taxon>Metazoa</taxon>
        <taxon>Ecdysozoa</taxon>
        <taxon>Arthropoda</taxon>
        <taxon>Hexapoda</taxon>
        <taxon>Insecta</taxon>
        <taxon>Pterygota</taxon>
        <taxon>Neoptera</taxon>
        <taxon>Endopterygota</taxon>
        <taxon>Lepidoptera</taxon>
        <taxon>Glossata</taxon>
        <taxon>Ditrysia</taxon>
        <taxon>Noctuoidea</taxon>
        <taxon>Noctuidae</taxon>
        <taxon>Noctuinae</taxon>
        <taxon>Hadenini</taxon>
        <taxon>Mythimna</taxon>
    </lineage>
</organism>
<evidence type="ECO:0000256" key="2">
    <source>
        <dbReference type="ARBA" id="ARBA00022737"/>
    </source>
</evidence>
<dbReference type="InterPro" id="IPR020472">
    <property type="entry name" value="WD40_PAC1"/>
</dbReference>
<feature type="repeat" description="WD" evidence="3">
    <location>
        <begin position="1176"/>
        <end position="1217"/>
    </location>
</feature>
<dbReference type="InterPro" id="IPR052752">
    <property type="entry name" value="NACHT-WD_repeat"/>
</dbReference>
<feature type="compositionally biased region" description="Polar residues" evidence="4">
    <location>
        <begin position="1820"/>
        <end position="1829"/>
    </location>
</feature>
<comment type="caution">
    <text evidence="6">The sequence shown here is derived from an EMBL/GenBank/DDBJ whole genome shotgun (WGS) entry which is preliminary data.</text>
</comment>
<keyword evidence="1 3" id="KW-0853">WD repeat</keyword>
<evidence type="ECO:0000313" key="6">
    <source>
        <dbReference type="EMBL" id="KAJ8732933.1"/>
    </source>
</evidence>
<feature type="repeat" description="WD" evidence="3">
    <location>
        <begin position="1616"/>
        <end position="1657"/>
    </location>
</feature>
<dbReference type="SUPFAM" id="SSF50998">
    <property type="entry name" value="Quinoprotein alcohol dehydrogenase-like"/>
    <property type="match status" value="2"/>
</dbReference>
<evidence type="ECO:0000256" key="1">
    <source>
        <dbReference type="ARBA" id="ARBA00022574"/>
    </source>
</evidence>
<dbReference type="InterPro" id="IPR011047">
    <property type="entry name" value="Quinoprotein_ADH-like_sf"/>
</dbReference>
<reference evidence="6" key="1">
    <citation type="submission" date="2023-03" db="EMBL/GenBank/DDBJ databases">
        <title>Chromosome-level genomes of two armyworms, Mythimna separata and Mythimna loreyi, provide insights into the biosynthesis and reception of sex pheromones.</title>
        <authorList>
            <person name="Zhao H."/>
        </authorList>
    </citation>
    <scope>NUCLEOTIDE SEQUENCE</scope>
    <source>
        <strain evidence="6">BeijingLab</strain>
        <tissue evidence="6">Pupa</tissue>
    </source>
</reference>
<dbReference type="InterPro" id="IPR015943">
    <property type="entry name" value="WD40/YVTN_repeat-like_dom_sf"/>
</dbReference>
<keyword evidence="2" id="KW-0677">Repeat</keyword>
<dbReference type="Pfam" id="PF00400">
    <property type="entry name" value="WD40"/>
    <property type="match status" value="8"/>
</dbReference>
<accession>A0AAD8DYN9</accession>
<evidence type="ECO:0000313" key="7">
    <source>
        <dbReference type="Proteomes" id="UP001231518"/>
    </source>
</evidence>
<feature type="repeat" description="WD" evidence="3">
    <location>
        <begin position="1531"/>
        <end position="1572"/>
    </location>
</feature>
<dbReference type="PRINTS" id="PR00320">
    <property type="entry name" value="GPROTEINBRPT"/>
</dbReference>
<dbReference type="InterPro" id="IPR001680">
    <property type="entry name" value="WD40_rpt"/>
</dbReference>
<dbReference type="Gene3D" id="3.40.50.300">
    <property type="entry name" value="P-loop containing nucleotide triphosphate hydrolases"/>
    <property type="match status" value="1"/>
</dbReference>
<dbReference type="Gene3D" id="2.130.10.10">
    <property type="entry name" value="YVTN repeat-like/Quinoprotein amine dehydrogenase"/>
    <property type="match status" value="4"/>
</dbReference>
<dbReference type="InterPro" id="IPR027417">
    <property type="entry name" value="P-loop_NTPase"/>
</dbReference>
<feature type="repeat" description="WD" evidence="3">
    <location>
        <begin position="1406"/>
        <end position="1447"/>
    </location>
</feature>
<feature type="region of interest" description="Disordered" evidence="4">
    <location>
        <begin position="1807"/>
        <end position="1851"/>
    </location>
</feature>
<evidence type="ECO:0000256" key="4">
    <source>
        <dbReference type="SAM" id="MobiDB-lite"/>
    </source>
</evidence>
<dbReference type="SUPFAM" id="SSF52540">
    <property type="entry name" value="P-loop containing nucleoside triphosphate hydrolases"/>
    <property type="match status" value="1"/>
</dbReference>
<feature type="domain" description="NWD1/2-like winged helix-turn-helix" evidence="5">
    <location>
        <begin position="544"/>
        <end position="656"/>
    </location>
</feature>